<evidence type="ECO:0000313" key="1">
    <source>
        <dbReference type="Proteomes" id="UP000887578"/>
    </source>
</evidence>
<protein>
    <submittedName>
        <fullName evidence="2">Uncharacterized protein</fullName>
    </submittedName>
</protein>
<dbReference type="Gene3D" id="1.20.5.190">
    <property type="match status" value="1"/>
</dbReference>
<dbReference type="Pfam" id="PF00612">
    <property type="entry name" value="IQ"/>
    <property type="match status" value="1"/>
</dbReference>
<keyword evidence="1" id="KW-1185">Reference proteome</keyword>
<sequence length="460" mass="53490">MELVLSSQFIHPNRIYLYEKRQEDEIALNMQILLRNELKRGETAASELDIVGDVELDATVIDVDEACIIVQNAERTYQALSRYFHLVDVRQKALDLQTSASKQSDPLKAIIKIQAITRGYLTRKYVRALRDEENFRLGLNLEALIHSTQKYQTTKFLKDLIPEQRFFADDEIPMPANSLEELEIFLRDNFFSTDPLTLRDPPTASEYRKIDAMTEYYFGEVFLAEAVKLQPTTNFGIKFDDFISTNAYIKAKGGKICHIDLRNFFYATVIIPHSLSAWNQFDIKRKSILIVGDSKSGKSAWSQAMALKCLAPRIRISKRIFTRKFTRRKRVMEIINQFVKMDKYCFIEFDKLEMFSGKKQRRTPIRSLILKLFHSLKKANAQIIGLSRAADLNPEILAEFDFIVTLKNPVGIDRYNLLADTFSRRMNENRLLKPPKRMLELSRVRIYKVIKTVSKMLLQI</sequence>
<dbReference type="InterPro" id="IPR052267">
    <property type="entry name" value="N-DRC_Component"/>
</dbReference>
<dbReference type="WBParaSite" id="PDA_v2.g12510.t1">
    <property type="protein sequence ID" value="PDA_v2.g12510.t1"/>
    <property type="gene ID" value="PDA_v2.g12510"/>
</dbReference>
<dbReference type="PANTHER" id="PTHR14690:SF0">
    <property type="entry name" value="IQ MOTIF CONTAINING WITH AAA DOMAIN 1"/>
    <property type="match status" value="1"/>
</dbReference>
<organism evidence="1 2">
    <name type="scientific">Panagrolaimus davidi</name>
    <dbReference type="NCBI Taxonomy" id="227884"/>
    <lineage>
        <taxon>Eukaryota</taxon>
        <taxon>Metazoa</taxon>
        <taxon>Ecdysozoa</taxon>
        <taxon>Nematoda</taxon>
        <taxon>Chromadorea</taxon>
        <taxon>Rhabditida</taxon>
        <taxon>Tylenchina</taxon>
        <taxon>Panagrolaimomorpha</taxon>
        <taxon>Panagrolaimoidea</taxon>
        <taxon>Panagrolaimidae</taxon>
        <taxon>Panagrolaimus</taxon>
    </lineage>
</organism>
<dbReference type="InterPro" id="IPR000048">
    <property type="entry name" value="IQ_motif_EF-hand-BS"/>
</dbReference>
<dbReference type="PANTHER" id="PTHR14690">
    <property type="entry name" value="IQ MOTIF CONTAINING WITH AAA DOMAIN 1"/>
    <property type="match status" value="1"/>
</dbReference>
<reference evidence="2" key="1">
    <citation type="submission" date="2022-11" db="UniProtKB">
        <authorList>
            <consortium name="WormBaseParasite"/>
        </authorList>
    </citation>
    <scope>IDENTIFICATION</scope>
</reference>
<name>A0A914P3S9_9BILA</name>
<accession>A0A914P3S9</accession>
<dbReference type="Proteomes" id="UP000887578">
    <property type="component" value="Unplaced"/>
</dbReference>
<dbReference type="PROSITE" id="PS50096">
    <property type="entry name" value="IQ"/>
    <property type="match status" value="1"/>
</dbReference>
<proteinExistence type="predicted"/>
<dbReference type="AlphaFoldDB" id="A0A914P3S9"/>
<evidence type="ECO:0000313" key="2">
    <source>
        <dbReference type="WBParaSite" id="PDA_v2.g12510.t1"/>
    </source>
</evidence>